<accession>A0A0D1L7S3</accession>
<dbReference type="PATRIC" id="fig|1423.173.peg.719"/>
<protein>
    <submittedName>
        <fullName evidence="1">Uncharacterized protein</fullName>
    </submittedName>
</protein>
<sequence length="89" mass="10262">MHNVNLLNQAGLENALESVGCLDIAEDLIEKMQEYVLYHTETAERFAIDIFTVVNNYTKKVHAIFNVLENEDGETNVKNVEFELMHFTE</sequence>
<gene>
    <name evidence="1" type="ORF">SC09_Contig19orf00083</name>
</gene>
<proteinExistence type="predicted"/>
<name>A0A0D1L7S3_BACIU</name>
<comment type="caution">
    <text evidence="1">The sequence shown here is derived from an EMBL/GenBank/DDBJ whole genome shotgun (WGS) entry which is preliminary data.</text>
</comment>
<evidence type="ECO:0000313" key="2">
    <source>
        <dbReference type="Proteomes" id="UP000032247"/>
    </source>
</evidence>
<dbReference type="Proteomes" id="UP000032247">
    <property type="component" value="Unassembled WGS sequence"/>
</dbReference>
<evidence type="ECO:0000313" key="1">
    <source>
        <dbReference type="EMBL" id="KIU11836.1"/>
    </source>
</evidence>
<dbReference type="EMBL" id="JXBC01000002">
    <property type="protein sequence ID" value="KIU11836.1"/>
    <property type="molecule type" value="Genomic_DNA"/>
</dbReference>
<reference evidence="1 2" key="1">
    <citation type="submission" date="2014-12" db="EMBL/GenBank/DDBJ databases">
        <title>Comparative genome analysis of Bacillus coagulans HM-08, Clostridium butyricum HM-68, Bacillus subtilis HM-66 and Bacillus licheniformis BL-09.</title>
        <authorList>
            <person name="Zhang H."/>
        </authorList>
    </citation>
    <scope>NUCLEOTIDE SEQUENCE [LARGE SCALE GENOMIC DNA]</scope>
    <source>
        <strain evidence="1 2">HM-66</strain>
    </source>
</reference>
<organism evidence="1 2">
    <name type="scientific">Bacillus subtilis</name>
    <dbReference type="NCBI Taxonomy" id="1423"/>
    <lineage>
        <taxon>Bacteria</taxon>
        <taxon>Bacillati</taxon>
        <taxon>Bacillota</taxon>
        <taxon>Bacilli</taxon>
        <taxon>Bacillales</taxon>
        <taxon>Bacillaceae</taxon>
        <taxon>Bacillus</taxon>
    </lineage>
</organism>
<dbReference type="AlphaFoldDB" id="A0A0D1L7S3"/>